<evidence type="ECO:0000256" key="10">
    <source>
        <dbReference type="ARBA" id="ARBA00025699"/>
    </source>
</evidence>
<dbReference type="InterPro" id="IPR029028">
    <property type="entry name" value="Alpha/beta_knot_MTases"/>
</dbReference>
<dbReference type="SUPFAM" id="SSF75217">
    <property type="entry name" value="alpha/beta knot"/>
    <property type="match status" value="1"/>
</dbReference>
<dbReference type="PIRSF" id="PIRSF015601">
    <property type="entry name" value="MTase_slr0722"/>
    <property type="match status" value="1"/>
</dbReference>
<evidence type="ECO:0000256" key="3">
    <source>
        <dbReference type="ARBA" id="ARBA00012328"/>
    </source>
</evidence>
<dbReference type="Gene3D" id="3.40.1280.10">
    <property type="match status" value="1"/>
</dbReference>
<feature type="domain" description="Ribosomal RNA small subunit methyltransferase E methyltransferase" evidence="13">
    <location>
        <begin position="76"/>
        <end position="245"/>
    </location>
</feature>
<reference evidence="16" key="1">
    <citation type="journal article" date="2019" name="Int. J. Syst. Evol. Microbiol.">
        <title>The Global Catalogue of Microorganisms (GCM) 10K type strain sequencing project: providing services to taxonomists for standard genome sequencing and annotation.</title>
        <authorList>
            <consortium name="The Broad Institute Genomics Platform"/>
            <consortium name="The Broad Institute Genome Sequencing Center for Infectious Disease"/>
            <person name="Wu L."/>
            <person name="Ma J."/>
        </authorList>
    </citation>
    <scope>NUCLEOTIDE SEQUENCE [LARGE SCALE GENOMIC DNA]</scope>
    <source>
        <strain evidence="16">R28</strain>
    </source>
</reference>
<evidence type="ECO:0000256" key="1">
    <source>
        <dbReference type="ARBA" id="ARBA00004496"/>
    </source>
</evidence>
<comment type="caution">
    <text evidence="15">The sequence shown here is derived from an EMBL/GenBank/DDBJ whole genome shotgun (WGS) entry which is preliminary data.</text>
</comment>
<keyword evidence="8 12" id="KW-0808">Transferase</keyword>
<dbReference type="InterPro" id="IPR015947">
    <property type="entry name" value="PUA-like_sf"/>
</dbReference>
<evidence type="ECO:0000256" key="4">
    <source>
        <dbReference type="ARBA" id="ARBA00013673"/>
    </source>
</evidence>
<evidence type="ECO:0000313" key="15">
    <source>
        <dbReference type="EMBL" id="MFD2046111.1"/>
    </source>
</evidence>
<keyword evidence="6 12" id="KW-0698">rRNA processing</keyword>
<gene>
    <name evidence="15" type="ORF">ACFSJF_17700</name>
</gene>
<evidence type="ECO:0000256" key="8">
    <source>
        <dbReference type="ARBA" id="ARBA00022679"/>
    </source>
</evidence>
<dbReference type="Pfam" id="PF04452">
    <property type="entry name" value="Methyltrans_RNA"/>
    <property type="match status" value="1"/>
</dbReference>
<dbReference type="GO" id="GO:0032259">
    <property type="term" value="P:methylation"/>
    <property type="evidence" value="ECO:0007669"/>
    <property type="project" value="UniProtKB-KW"/>
</dbReference>
<comment type="function">
    <text evidence="10 12">Specifically methylates the N3 position of the uracil ring of uridine 1498 (m3U1498) in 16S rRNA. Acts on the fully assembled 30S ribosomal subunit.</text>
</comment>
<dbReference type="PANTHER" id="PTHR30027:SF3">
    <property type="entry name" value="16S RRNA (URACIL(1498)-N(3))-METHYLTRANSFERASE"/>
    <property type="match status" value="1"/>
</dbReference>
<dbReference type="Gene3D" id="2.40.240.20">
    <property type="entry name" value="Hypothetical PUA domain-like, domain 1"/>
    <property type="match status" value="1"/>
</dbReference>
<dbReference type="EC" id="2.1.1.193" evidence="3 12"/>
<keyword evidence="9 12" id="KW-0949">S-adenosyl-L-methionine</keyword>
<evidence type="ECO:0000259" key="13">
    <source>
        <dbReference type="Pfam" id="PF04452"/>
    </source>
</evidence>
<organism evidence="15 16">
    <name type="scientific">Ornithinibacillus salinisoli</name>
    <dbReference type="NCBI Taxonomy" id="1848459"/>
    <lineage>
        <taxon>Bacteria</taxon>
        <taxon>Bacillati</taxon>
        <taxon>Bacillota</taxon>
        <taxon>Bacilli</taxon>
        <taxon>Bacillales</taxon>
        <taxon>Bacillaceae</taxon>
        <taxon>Ornithinibacillus</taxon>
    </lineage>
</organism>
<dbReference type="PANTHER" id="PTHR30027">
    <property type="entry name" value="RIBOSOMAL RNA SMALL SUBUNIT METHYLTRANSFERASE E"/>
    <property type="match status" value="1"/>
</dbReference>
<comment type="catalytic activity">
    <reaction evidence="11 12">
        <text>uridine(1498) in 16S rRNA + S-adenosyl-L-methionine = N(3)-methyluridine(1498) in 16S rRNA + S-adenosyl-L-homocysteine + H(+)</text>
        <dbReference type="Rhea" id="RHEA:42920"/>
        <dbReference type="Rhea" id="RHEA-COMP:10283"/>
        <dbReference type="Rhea" id="RHEA-COMP:10284"/>
        <dbReference type="ChEBI" id="CHEBI:15378"/>
        <dbReference type="ChEBI" id="CHEBI:57856"/>
        <dbReference type="ChEBI" id="CHEBI:59789"/>
        <dbReference type="ChEBI" id="CHEBI:65315"/>
        <dbReference type="ChEBI" id="CHEBI:74502"/>
        <dbReference type="EC" id="2.1.1.193"/>
    </reaction>
</comment>
<dbReference type="Pfam" id="PF20260">
    <property type="entry name" value="PUA_4"/>
    <property type="match status" value="1"/>
</dbReference>
<evidence type="ECO:0000256" key="9">
    <source>
        <dbReference type="ARBA" id="ARBA00022691"/>
    </source>
</evidence>
<comment type="similarity">
    <text evidence="2 12">Belongs to the RNA methyltransferase RsmE family.</text>
</comment>
<evidence type="ECO:0000256" key="11">
    <source>
        <dbReference type="ARBA" id="ARBA00047944"/>
    </source>
</evidence>
<proteinExistence type="inferred from homology"/>
<evidence type="ECO:0000313" key="16">
    <source>
        <dbReference type="Proteomes" id="UP001597383"/>
    </source>
</evidence>
<accession>A0ABW4W4R8</accession>
<dbReference type="InterPro" id="IPR046886">
    <property type="entry name" value="RsmE_MTase_dom"/>
</dbReference>
<feature type="domain" description="Ribosomal RNA small subunit methyltransferase E PUA-like" evidence="14">
    <location>
        <begin position="21"/>
        <end position="68"/>
    </location>
</feature>
<keyword evidence="7 12" id="KW-0489">Methyltransferase</keyword>
<evidence type="ECO:0000259" key="14">
    <source>
        <dbReference type="Pfam" id="PF20260"/>
    </source>
</evidence>
<dbReference type="InterPro" id="IPR046887">
    <property type="entry name" value="RsmE_PUA-like"/>
</dbReference>
<dbReference type="NCBIfam" id="NF008691">
    <property type="entry name" value="PRK11713.1-4"/>
    <property type="match status" value="1"/>
</dbReference>
<keyword evidence="16" id="KW-1185">Reference proteome</keyword>
<dbReference type="Proteomes" id="UP001597383">
    <property type="component" value="Unassembled WGS sequence"/>
</dbReference>
<name>A0ABW4W4R8_9BACI</name>
<evidence type="ECO:0000256" key="7">
    <source>
        <dbReference type="ARBA" id="ARBA00022603"/>
    </source>
</evidence>
<evidence type="ECO:0000256" key="2">
    <source>
        <dbReference type="ARBA" id="ARBA00005528"/>
    </source>
</evidence>
<sequence>MFQLQRYFLPAEDWKDQYVIIRGDDAHHITRVMRNRIDDQLICNHPDSESAICRITEIENGIVIAKIEKWLDEDVELPVDVTIAQGLPKGDKLDLVIQKGTELGARSFIPFKADRSVVKWDKKKEEKKLDRYRKIVKEASEQSHRTEIPLIHPSMNLVELIKESANYQVKIFAYEEEAKGTDYLSFSKVVKQFHESDRVLVCIGPEGGFSLDEVETLKENDFIPVRLGPRILRTETAPLYVLASISYHLEELRC</sequence>
<evidence type="ECO:0000256" key="12">
    <source>
        <dbReference type="PIRNR" id="PIRNR015601"/>
    </source>
</evidence>
<dbReference type="NCBIfam" id="TIGR00046">
    <property type="entry name" value="RsmE family RNA methyltransferase"/>
    <property type="match status" value="1"/>
</dbReference>
<dbReference type="InterPro" id="IPR006700">
    <property type="entry name" value="RsmE"/>
</dbReference>
<dbReference type="EMBL" id="JBHUHQ010000021">
    <property type="protein sequence ID" value="MFD2046111.1"/>
    <property type="molecule type" value="Genomic_DNA"/>
</dbReference>
<dbReference type="RefSeq" id="WP_377559138.1">
    <property type="nucleotide sequence ID" value="NZ_JBHUHQ010000021.1"/>
</dbReference>
<protein>
    <recommendedName>
        <fullName evidence="4 12">Ribosomal RNA small subunit methyltransferase E</fullName>
        <ecNumber evidence="3 12">2.1.1.193</ecNumber>
    </recommendedName>
</protein>
<keyword evidence="5 12" id="KW-0963">Cytoplasm</keyword>
<dbReference type="CDD" id="cd18084">
    <property type="entry name" value="RsmE-like"/>
    <property type="match status" value="1"/>
</dbReference>
<dbReference type="GO" id="GO:0008168">
    <property type="term" value="F:methyltransferase activity"/>
    <property type="evidence" value="ECO:0007669"/>
    <property type="project" value="UniProtKB-KW"/>
</dbReference>
<comment type="subcellular location">
    <subcellularLocation>
        <location evidence="1 12">Cytoplasm</location>
    </subcellularLocation>
</comment>
<dbReference type="InterPro" id="IPR029026">
    <property type="entry name" value="tRNA_m1G_MTases_N"/>
</dbReference>
<dbReference type="SUPFAM" id="SSF88697">
    <property type="entry name" value="PUA domain-like"/>
    <property type="match status" value="1"/>
</dbReference>
<evidence type="ECO:0000256" key="5">
    <source>
        <dbReference type="ARBA" id="ARBA00022490"/>
    </source>
</evidence>
<evidence type="ECO:0000256" key="6">
    <source>
        <dbReference type="ARBA" id="ARBA00022552"/>
    </source>
</evidence>